<evidence type="ECO:0008006" key="3">
    <source>
        <dbReference type="Google" id="ProtNLM"/>
    </source>
</evidence>
<gene>
    <name evidence="1" type="ORF">B0H17DRAFT_1050341</name>
</gene>
<protein>
    <recommendedName>
        <fullName evidence="3">DUF4336 domain-containing protein</fullName>
    </recommendedName>
</protein>
<proteinExistence type="predicted"/>
<dbReference type="Pfam" id="PF14234">
    <property type="entry name" value="DUF4336"/>
    <property type="match status" value="1"/>
</dbReference>
<accession>A0AAD7DSG2</accession>
<reference evidence="1" key="1">
    <citation type="submission" date="2023-03" db="EMBL/GenBank/DDBJ databases">
        <title>Massive genome expansion in bonnet fungi (Mycena s.s.) driven by repeated elements and novel gene families across ecological guilds.</title>
        <authorList>
            <consortium name="Lawrence Berkeley National Laboratory"/>
            <person name="Harder C.B."/>
            <person name="Miyauchi S."/>
            <person name="Viragh M."/>
            <person name="Kuo A."/>
            <person name="Thoen E."/>
            <person name="Andreopoulos B."/>
            <person name="Lu D."/>
            <person name="Skrede I."/>
            <person name="Drula E."/>
            <person name="Henrissat B."/>
            <person name="Morin E."/>
            <person name="Kohler A."/>
            <person name="Barry K."/>
            <person name="LaButti K."/>
            <person name="Morin E."/>
            <person name="Salamov A."/>
            <person name="Lipzen A."/>
            <person name="Mereny Z."/>
            <person name="Hegedus B."/>
            <person name="Baldrian P."/>
            <person name="Stursova M."/>
            <person name="Weitz H."/>
            <person name="Taylor A."/>
            <person name="Grigoriev I.V."/>
            <person name="Nagy L.G."/>
            <person name="Martin F."/>
            <person name="Kauserud H."/>
        </authorList>
    </citation>
    <scope>NUCLEOTIDE SEQUENCE</scope>
    <source>
        <strain evidence="1">CBHHK067</strain>
    </source>
</reference>
<dbReference type="Proteomes" id="UP001221757">
    <property type="component" value="Unassembled WGS sequence"/>
</dbReference>
<dbReference type="InterPro" id="IPR025638">
    <property type="entry name" value="DUF4336"/>
</dbReference>
<dbReference type="AlphaFoldDB" id="A0AAD7DSG2"/>
<organism evidence="1 2">
    <name type="scientific">Mycena rosella</name>
    <name type="common">Pink bonnet</name>
    <name type="synonym">Agaricus rosellus</name>
    <dbReference type="NCBI Taxonomy" id="1033263"/>
    <lineage>
        <taxon>Eukaryota</taxon>
        <taxon>Fungi</taxon>
        <taxon>Dikarya</taxon>
        <taxon>Basidiomycota</taxon>
        <taxon>Agaricomycotina</taxon>
        <taxon>Agaricomycetes</taxon>
        <taxon>Agaricomycetidae</taxon>
        <taxon>Agaricales</taxon>
        <taxon>Marasmiineae</taxon>
        <taxon>Mycenaceae</taxon>
        <taxon>Mycena</taxon>
    </lineage>
</organism>
<name>A0AAD7DSG2_MYCRO</name>
<dbReference type="PANTHER" id="PTHR33835:SF1">
    <property type="entry name" value="METALLO-BETA-LACTAMASE DOMAIN-CONTAINING PROTEIN"/>
    <property type="match status" value="1"/>
</dbReference>
<comment type="caution">
    <text evidence="1">The sequence shown here is derived from an EMBL/GenBank/DDBJ whole genome shotgun (WGS) entry which is preliminary data.</text>
</comment>
<dbReference type="SUPFAM" id="SSF56281">
    <property type="entry name" value="Metallo-hydrolase/oxidoreductase"/>
    <property type="match status" value="1"/>
</dbReference>
<evidence type="ECO:0000313" key="2">
    <source>
        <dbReference type="Proteomes" id="UP001221757"/>
    </source>
</evidence>
<dbReference type="EMBL" id="JARKIE010000025">
    <property type="protein sequence ID" value="KAJ7698665.1"/>
    <property type="molecule type" value="Genomic_DNA"/>
</dbReference>
<sequence>MADKFTVIREVTKGIWTFSRPFTMLGIFPAGGRSTAIQLANGGVWVLASTALNPETKAKLDELGPVQYIISPDAVHHLFLGEFKKAYPTAKLIAPAATVGRADKTLVFDGVWGRDPPDTKYGFEEEIKVCYFSGFKNKDVAFFHPASGTMIEADLLFNLPATEQYSKTKSSGSVPLLRSFRPSSWLHGKFASAMGDDKAAMKRDVKTVADWDFQRIIPCHGDVIETGGKQAWLDAYKSYLDPARA</sequence>
<evidence type="ECO:0000313" key="1">
    <source>
        <dbReference type="EMBL" id="KAJ7698665.1"/>
    </source>
</evidence>
<dbReference type="PANTHER" id="PTHR33835">
    <property type="entry name" value="YALI0C07656P"/>
    <property type="match status" value="1"/>
</dbReference>
<keyword evidence="2" id="KW-1185">Reference proteome</keyword>
<dbReference type="InterPro" id="IPR036866">
    <property type="entry name" value="RibonucZ/Hydroxyglut_hydro"/>
</dbReference>